<dbReference type="SUPFAM" id="SSF52540">
    <property type="entry name" value="P-loop containing nucleoside triphosphate hydrolases"/>
    <property type="match status" value="1"/>
</dbReference>
<evidence type="ECO:0000313" key="3">
    <source>
        <dbReference type="Proteomes" id="UP001067708"/>
    </source>
</evidence>
<dbReference type="InterPro" id="IPR027417">
    <property type="entry name" value="P-loop_NTPase"/>
</dbReference>
<dbReference type="Gene3D" id="3.40.50.300">
    <property type="entry name" value="P-loop containing nucleotide triphosphate hydrolases"/>
    <property type="match status" value="1"/>
</dbReference>
<accession>A0ABT4I4Q4</accession>
<gene>
    <name evidence="2" type="ORF">O0535_22260</name>
</gene>
<dbReference type="RefSeq" id="WP_258418381.1">
    <property type="nucleotide sequence ID" value="NZ_JAPTNG010000023.1"/>
</dbReference>
<dbReference type="PANTHER" id="PTHR13696:SF52">
    <property type="entry name" value="PARA FAMILY PROTEIN CT_582"/>
    <property type="match status" value="1"/>
</dbReference>
<dbReference type="InterPro" id="IPR025669">
    <property type="entry name" value="AAA_dom"/>
</dbReference>
<dbReference type="Proteomes" id="UP001067708">
    <property type="component" value="Unassembled WGS sequence"/>
</dbReference>
<feature type="domain" description="AAA" evidence="1">
    <location>
        <begin position="6"/>
        <end position="183"/>
    </location>
</feature>
<evidence type="ECO:0000259" key="1">
    <source>
        <dbReference type="Pfam" id="PF13614"/>
    </source>
</evidence>
<keyword evidence="3" id="KW-1185">Reference proteome</keyword>
<organism evidence="2 3">
    <name type="scientific">Brevibacillus halotolerans</name>
    <dbReference type="NCBI Taxonomy" id="1507437"/>
    <lineage>
        <taxon>Bacteria</taxon>
        <taxon>Bacillati</taxon>
        <taxon>Bacillota</taxon>
        <taxon>Bacilli</taxon>
        <taxon>Bacillales</taxon>
        <taxon>Paenibacillaceae</taxon>
        <taxon>Brevibacillus</taxon>
    </lineage>
</organism>
<dbReference type="InterPro" id="IPR050678">
    <property type="entry name" value="DNA_Partitioning_ATPase"/>
</dbReference>
<dbReference type="CDD" id="cd02042">
    <property type="entry name" value="ParAB_family"/>
    <property type="match status" value="1"/>
</dbReference>
<dbReference type="EMBL" id="JAPTNG010000023">
    <property type="protein sequence ID" value="MCZ0833435.1"/>
    <property type="molecule type" value="Genomic_DNA"/>
</dbReference>
<proteinExistence type="predicted"/>
<sequence>MAIVYSVCMNKGGVGKTSLITNLAAALASRMPDKKVLIIDTDGQGNSSIAFGKNPQEFDSSMYGVFVGDLSFDDCTVQIQDNLFLVPANDDMNFLEFDVLSNLKKYPEPFALLSNAIKDVNDKYDYIFIDTPPSLGLVACNVLSVANEILIPFVPELFAVQGLMRVMDAINEFKEKTNPNLKISGVIGMMVDARTTLHSEMLQSARQYCFKNNIHIFDTIIPRSIRFANATAYENKPAVLIDKNNPIVSNYFKLLEEITNG</sequence>
<dbReference type="PANTHER" id="PTHR13696">
    <property type="entry name" value="P-LOOP CONTAINING NUCLEOSIDE TRIPHOSPHATE HYDROLASE"/>
    <property type="match status" value="1"/>
</dbReference>
<name>A0ABT4I4Q4_9BACL</name>
<dbReference type="Pfam" id="PF13614">
    <property type="entry name" value="AAA_31"/>
    <property type="match status" value="1"/>
</dbReference>
<evidence type="ECO:0000313" key="2">
    <source>
        <dbReference type="EMBL" id="MCZ0833435.1"/>
    </source>
</evidence>
<comment type="caution">
    <text evidence="2">The sequence shown here is derived from an EMBL/GenBank/DDBJ whole genome shotgun (WGS) entry which is preliminary data.</text>
</comment>
<reference evidence="2" key="1">
    <citation type="submission" date="2022-09" db="EMBL/GenBank/DDBJ databases">
        <title>Genome analysis and characterization of larvicidal activity of Brevibacillus strains.</title>
        <authorList>
            <person name="Patrusheva E.V."/>
            <person name="Izotova A.O."/>
            <person name="Toshchakov S.V."/>
            <person name="Sineoky S.P."/>
        </authorList>
    </citation>
    <scope>NUCLEOTIDE SEQUENCE</scope>
    <source>
        <strain evidence="2">VKPM_B-13244</strain>
    </source>
</reference>
<protein>
    <submittedName>
        <fullName evidence="2">ParA family protein</fullName>
    </submittedName>
</protein>